<gene>
    <name evidence="1" type="ORF">F9U64_12390</name>
</gene>
<accession>A0A7C8KPQ8</accession>
<dbReference type="Proteomes" id="UP000480246">
    <property type="component" value="Unassembled WGS sequence"/>
</dbReference>
<dbReference type="RefSeq" id="WP_153403817.1">
    <property type="nucleotide sequence ID" value="NZ_ML762431.1"/>
</dbReference>
<dbReference type="OrthoDB" id="1907642at2"/>
<dbReference type="InterPro" id="IPR030910">
    <property type="entry name" value="SLAP_dom"/>
</dbReference>
<protein>
    <submittedName>
        <fullName evidence="1">Accessory Sec system S-layer assembly protein</fullName>
    </submittedName>
</protein>
<dbReference type="NCBIfam" id="TIGR04399">
    <property type="entry name" value="acc_Sec_SLAP"/>
    <property type="match status" value="1"/>
</dbReference>
<name>A0A7C8KPQ8_9BACI</name>
<dbReference type="AlphaFoldDB" id="A0A7C8KPQ8"/>
<proteinExistence type="predicted"/>
<evidence type="ECO:0000313" key="2">
    <source>
        <dbReference type="Proteomes" id="UP000480246"/>
    </source>
</evidence>
<sequence length="302" mass="34281">MGMFPFLDKRRKSKANDEQEINAADVLGEDVGTETGDEEIETTLSIHPSWNLPEEEKYVFAFHNSDAKPLKPNQISITTVDLEERKHEFQFITLIRHSVNKAINLRTANIVLLDDEKRTIIKKSFDLSSVGKLPAKSSRPWKFTFSKKELAKINAEPNSNWTIAFELKKKHQLDLEDSWKESLAQDSIEQLEKIVESAKPLKAGEVNFMGIEAKLMEDNQLSVTILIRNGAERDLNIEKLPLMVTDASGEVIAKGGFQFETLTIKANTSKPWRFLFPASLLLKDAAEIDLSKWQAEVIQNNK</sequence>
<reference evidence="1 2" key="1">
    <citation type="submission" date="2019-10" db="EMBL/GenBank/DDBJ databases">
        <title>Gracilibacillus sp. nov. isolated from rice seeds.</title>
        <authorList>
            <person name="He S."/>
        </authorList>
    </citation>
    <scope>NUCLEOTIDE SEQUENCE [LARGE SCALE GENOMIC DNA]</scope>
    <source>
        <strain evidence="1 2">TD8</strain>
    </source>
</reference>
<dbReference type="InterPro" id="IPR030911">
    <property type="entry name" value="Sec_acc_SLAP"/>
</dbReference>
<keyword evidence="2" id="KW-1185">Reference proteome</keyword>
<comment type="caution">
    <text evidence="1">The sequence shown here is derived from an EMBL/GenBank/DDBJ whole genome shotgun (WGS) entry which is preliminary data.</text>
</comment>
<dbReference type="NCBIfam" id="TIGR04398">
    <property type="entry name" value="SLAP_DUP"/>
    <property type="match status" value="2"/>
</dbReference>
<evidence type="ECO:0000313" key="1">
    <source>
        <dbReference type="EMBL" id="KAB8133093.1"/>
    </source>
</evidence>
<dbReference type="EMBL" id="WEID01000059">
    <property type="protein sequence ID" value="KAB8133093.1"/>
    <property type="molecule type" value="Genomic_DNA"/>
</dbReference>
<organism evidence="1 2">
    <name type="scientific">Gracilibacillus oryzae</name>
    <dbReference type="NCBI Taxonomy" id="1672701"/>
    <lineage>
        <taxon>Bacteria</taxon>
        <taxon>Bacillati</taxon>
        <taxon>Bacillota</taxon>
        <taxon>Bacilli</taxon>
        <taxon>Bacillales</taxon>
        <taxon>Bacillaceae</taxon>
        <taxon>Gracilibacillus</taxon>
    </lineage>
</organism>